<gene>
    <name evidence="7" type="ORF">BS47DRAFT_1379778</name>
</gene>
<feature type="transmembrane region" description="Helical" evidence="6">
    <location>
        <begin position="162"/>
        <end position="182"/>
    </location>
</feature>
<dbReference type="GO" id="GO:0015095">
    <property type="term" value="F:magnesium ion transmembrane transporter activity"/>
    <property type="evidence" value="ECO:0007669"/>
    <property type="project" value="InterPro"/>
</dbReference>
<keyword evidence="4 6" id="KW-0472">Membrane</keyword>
<feature type="region of interest" description="Disordered" evidence="5">
    <location>
        <begin position="365"/>
        <end position="394"/>
    </location>
</feature>
<dbReference type="AlphaFoldDB" id="A0A9P6B832"/>
<feature type="transmembrane region" description="Helical" evidence="6">
    <location>
        <begin position="123"/>
        <end position="141"/>
    </location>
</feature>
<evidence type="ECO:0008006" key="9">
    <source>
        <dbReference type="Google" id="ProtNLM"/>
    </source>
</evidence>
<comment type="caution">
    <text evidence="7">The sequence shown here is derived from an EMBL/GenBank/DDBJ whole genome shotgun (WGS) entry which is preliminary data.</text>
</comment>
<evidence type="ECO:0000256" key="3">
    <source>
        <dbReference type="ARBA" id="ARBA00022989"/>
    </source>
</evidence>
<keyword evidence="8" id="KW-1185">Reference proteome</keyword>
<feature type="transmembrane region" description="Helical" evidence="6">
    <location>
        <begin position="276"/>
        <end position="297"/>
    </location>
</feature>
<sequence>MAASVTSAAVASTSAATTLSDPAQFKIVGIILALLSGLLIGSSFVFKKKGLLSSQAGGPAGEGVAYLKSPMWWTGMTMMIIGELCNFGSYAFIPAIIVTPLGALSVVICAILSSIFLNESLTFFGWIGCFLCIVGSVIIAINGPKESTASTIVEFQQLFLSLGFIIFGSLVILTALVIIFFFAPKYGKQSMLWYIMICSLFGGLSVSCTQGLGSSIVTSIRGQNQFKHWFIYFLMIFVVATLLTEIYYLNVALALFNTAMVTPTYYIVLYKGLHASAVQIITICMGFLVICAGITILQMSKVDPTSLSKLDRKSTLLLQVARQKTEQNEKTELSGMEDPGPDALRGSFGAFGSIIRARSISRLSMSTDGSVRQRRRFDEESRGGLNGLSTHGLANLPRHQLYDAPMPDSTQDDLAETISMQPQQSTASNPPGPSSSPRPHLPTIRFEQGDVAHYYPSPGKSGTAIHEPRERAGSTLVPPTTKQTGAAEEYTVPVTPQPSPEPPRQAPQVYMPTSDLFHEINQSTTALFSPSPSLPESEEDLHSQTSPEEVTHGHPLLTPRRGTTRGRNYPGGNSSSEDEQEARTGLVREREEPSSPSHRGGIRLVPSRSTPPRRV</sequence>
<dbReference type="Pfam" id="PF05653">
    <property type="entry name" value="Mg_trans_NIPA"/>
    <property type="match status" value="1"/>
</dbReference>
<dbReference type="SUPFAM" id="SSF103481">
    <property type="entry name" value="Multidrug resistance efflux transporter EmrE"/>
    <property type="match status" value="1"/>
</dbReference>
<evidence type="ECO:0000313" key="7">
    <source>
        <dbReference type="EMBL" id="KAF9518685.1"/>
    </source>
</evidence>
<dbReference type="InterPro" id="IPR008521">
    <property type="entry name" value="Mg_trans_NIPA"/>
</dbReference>
<dbReference type="GO" id="GO:0016020">
    <property type="term" value="C:membrane"/>
    <property type="evidence" value="ECO:0007669"/>
    <property type="project" value="UniProtKB-SubCell"/>
</dbReference>
<dbReference type="PANTHER" id="PTHR12570">
    <property type="match status" value="1"/>
</dbReference>
<evidence type="ECO:0000313" key="8">
    <source>
        <dbReference type="Proteomes" id="UP000886523"/>
    </source>
</evidence>
<feature type="compositionally biased region" description="Pro residues" evidence="5">
    <location>
        <begin position="430"/>
        <end position="440"/>
    </location>
</feature>
<dbReference type="PANTHER" id="PTHR12570:SF92">
    <property type="entry name" value="SPICHTHYIN, ISOFORM B"/>
    <property type="match status" value="1"/>
</dbReference>
<keyword evidence="2 6" id="KW-0812">Transmembrane</keyword>
<dbReference type="Proteomes" id="UP000886523">
    <property type="component" value="Unassembled WGS sequence"/>
</dbReference>
<name>A0A9P6B832_9AGAM</name>
<dbReference type="EMBL" id="MU128923">
    <property type="protein sequence ID" value="KAF9518685.1"/>
    <property type="molecule type" value="Genomic_DNA"/>
</dbReference>
<proteinExistence type="predicted"/>
<evidence type="ECO:0000256" key="1">
    <source>
        <dbReference type="ARBA" id="ARBA00004141"/>
    </source>
</evidence>
<reference evidence="7" key="1">
    <citation type="journal article" date="2020" name="Nat. Commun.">
        <title>Large-scale genome sequencing of mycorrhizal fungi provides insights into the early evolution of symbiotic traits.</title>
        <authorList>
            <person name="Miyauchi S."/>
            <person name="Kiss E."/>
            <person name="Kuo A."/>
            <person name="Drula E."/>
            <person name="Kohler A."/>
            <person name="Sanchez-Garcia M."/>
            <person name="Morin E."/>
            <person name="Andreopoulos B."/>
            <person name="Barry K.W."/>
            <person name="Bonito G."/>
            <person name="Buee M."/>
            <person name="Carver A."/>
            <person name="Chen C."/>
            <person name="Cichocki N."/>
            <person name="Clum A."/>
            <person name="Culley D."/>
            <person name="Crous P.W."/>
            <person name="Fauchery L."/>
            <person name="Girlanda M."/>
            <person name="Hayes R.D."/>
            <person name="Keri Z."/>
            <person name="LaButti K."/>
            <person name="Lipzen A."/>
            <person name="Lombard V."/>
            <person name="Magnuson J."/>
            <person name="Maillard F."/>
            <person name="Murat C."/>
            <person name="Nolan M."/>
            <person name="Ohm R.A."/>
            <person name="Pangilinan J."/>
            <person name="Pereira M.F."/>
            <person name="Perotto S."/>
            <person name="Peter M."/>
            <person name="Pfister S."/>
            <person name="Riley R."/>
            <person name="Sitrit Y."/>
            <person name="Stielow J.B."/>
            <person name="Szollosi G."/>
            <person name="Zifcakova L."/>
            <person name="Stursova M."/>
            <person name="Spatafora J.W."/>
            <person name="Tedersoo L."/>
            <person name="Vaario L.M."/>
            <person name="Yamada A."/>
            <person name="Yan M."/>
            <person name="Wang P."/>
            <person name="Xu J."/>
            <person name="Bruns T."/>
            <person name="Baldrian P."/>
            <person name="Vilgalys R."/>
            <person name="Dunand C."/>
            <person name="Henrissat B."/>
            <person name="Grigoriev I.V."/>
            <person name="Hibbett D."/>
            <person name="Nagy L.G."/>
            <person name="Martin F.M."/>
        </authorList>
    </citation>
    <scope>NUCLEOTIDE SEQUENCE</scope>
    <source>
        <strain evidence="7">UP504</strain>
    </source>
</reference>
<keyword evidence="3 6" id="KW-1133">Transmembrane helix</keyword>
<protein>
    <recommendedName>
        <fullName evidence="9">DUF803-domain-containing protein</fullName>
    </recommendedName>
</protein>
<evidence type="ECO:0000256" key="2">
    <source>
        <dbReference type="ARBA" id="ARBA00022692"/>
    </source>
</evidence>
<dbReference type="InterPro" id="IPR037185">
    <property type="entry name" value="EmrE-like"/>
</dbReference>
<evidence type="ECO:0000256" key="6">
    <source>
        <dbReference type="SAM" id="Phobius"/>
    </source>
</evidence>
<feature type="compositionally biased region" description="Low complexity" evidence="5">
    <location>
        <begin position="555"/>
        <end position="573"/>
    </location>
</feature>
<feature type="transmembrane region" description="Helical" evidence="6">
    <location>
        <begin position="87"/>
        <end position="117"/>
    </location>
</feature>
<evidence type="ECO:0000256" key="5">
    <source>
        <dbReference type="SAM" id="MobiDB-lite"/>
    </source>
</evidence>
<feature type="transmembrane region" description="Helical" evidence="6">
    <location>
        <begin position="25"/>
        <end position="46"/>
    </location>
</feature>
<organism evidence="7 8">
    <name type="scientific">Hydnum rufescens UP504</name>
    <dbReference type="NCBI Taxonomy" id="1448309"/>
    <lineage>
        <taxon>Eukaryota</taxon>
        <taxon>Fungi</taxon>
        <taxon>Dikarya</taxon>
        <taxon>Basidiomycota</taxon>
        <taxon>Agaricomycotina</taxon>
        <taxon>Agaricomycetes</taxon>
        <taxon>Cantharellales</taxon>
        <taxon>Hydnaceae</taxon>
        <taxon>Hydnum</taxon>
    </lineage>
</organism>
<feature type="transmembrane region" description="Helical" evidence="6">
    <location>
        <begin position="229"/>
        <end position="256"/>
    </location>
</feature>
<feature type="region of interest" description="Disordered" evidence="5">
    <location>
        <begin position="420"/>
        <end position="615"/>
    </location>
</feature>
<comment type="subcellular location">
    <subcellularLocation>
        <location evidence="1">Membrane</location>
        <topology evidence="1">Multi-pass membrane protein</topology>
    </subcellularLocation>
</comment>
<accession>A0A9P6B832</accession>
<evidence type="ECO:0000256" key="4">
    <source>
        <dbReference type="ARBA" id="ARBA00023136"/>
    </source>
</evidence>
<dbReference type="OrthoDB" id="6428174at2759"/>
<feature type="compositionally biased region" description="Pro residues" evidence="5">
    <location>
        <begin position="495"/>
        <end position="505"/>
    </location>
</feature>
<feature type="transmembrane region" description="Helical" evidence="6">
    <location>
        <begin position="194"/>
        <end position="217"/>
    </location>
</feature>